<reference evidence="1" key="1">
    <citation type="journal article" date="2021" name="Proc. Natl. Acad. Sci. U.S.A.">
        <title>A Catalog of Tens of Thousands of Viruses from Human Metagenomes Reveals Hidden Associations with Chronic Diseases.</title>
        <authorList>
            <person name="Tisza M.J."/>
            <person name="Buck C.B."/>
        </authorList>
    </citation>
    <scope>NUCLEOTIDE SEQUENCE</scope>
    <source>
        <strain evidence="1">Ct6GI21</strain>
    </source>
</reference>
<sequence>MKTRPEIEAEKLGTTLEQIYSFIHNNETAKNNCNALLLSGVDFDEACVMTYMELI</sequence>
<accession>A0A8S5U479</accession>
<evidence type="ECO:0000313" key="1">
    <source>
        <dbReference type="EMBL" id="DAF89272.1"/>
    </source>
</evidence>
<dbReference type="EMBL" id="BK016005">
    <property type="protein sequence ID" value="DAF89272.1"/>
    <property type="molecule type" value="Genomic_DNA"/>
</dbReference>
<name>A0A8S5U479_9CAUD</name>
<protein>
    <submittedName>
        <fullName evidence="1">Uncharacterized protein</fullName>
    </submittedName>
</protein>
<organism evidence="1">
    <name type="scientific">Siphoviridae sp. ct6GI21</name>
    <dbReference type="NCBI Taxonomy" id="2825340"/>
    <lineage>
        <taxon>Viruses</taxon>
        <taxon>Duplodnaviria</taxon>
        <taxon>Heunggongvirae</taxon>
        <taxon>Uroviricota</taxon>
        <taxon>Caudoviricetes</taxon>
    </lineage>
</organism>
<proteinExistence type="predicted"/>